<evidence type="ECO:0000256" key="1">
    <source>
        <dbReference type="ARBA" id="ARBA00022553"/>
    </source>
</evidence>
<name>A0A6J4IEU2_9CHLR</name>
<feature type="modified residue" description="4-aspartylphosphate" evidence="2">
    <location>
        <position position="84"/>
    </location>
</feature>
<dbReference type="CDD" id="cd00156">
    <property type="entry name" value="REC"/>
    <property type="match status" value="1"/>
</dbReference>
<dbReference type="InterPro" id="IPR001789">
    <property type="entry name" value="Sig_transdc_resp-reg_receiver"/>
</dbReference>
<dbReference type="AlphaFoldDB" id="A0A6J4IEU2"/>
<evidence type="ECO:0000256" key="3">
    <source>
        <dbReference type="SAM" id="MobiDB-lite"/>
    </source>
</evidence>
<dbReference type="PROSITE" id="PS50110">
    <property type="entry name" value="RESPONSE_REGULATORY"/>
    <property type="match status" value="1"/>
</dbReference>
<feature type="domain" description="Response regulatory" evidence="4">
    <location>
        <begin position="35"/>
        <end position="152"/>
    </location>
</feature>
<gene>
    <name evidence="5" type="ORF">AVDCRST_MAG77-3038</name>
</gene>
<dbReference type="SUPFAM" id="SSF52172">
    <property type="entry name" value="CheY-like"/>
    <property type="match status" value="1"/>
</dbReference>
<evidence type="ECO:0000259" key="4">
    <source>
        <dbReference type="PROSITE" id="PS50110"/>
    </source>
</evidence>
<dbReference type="InterPro" id="IPR050595">
    <property type="entry name" value="Bact_response_regulator"/>
</dbReference>
<sequence length="155" mass="16237">MPPGSGTQQAPRPAGRQATAAATTPPAVPPPHALSVLLVEDDESVRLTLEGVLEMDGHRITTATTVDEALAQLDVGHFQAVISDFQLNDDSGRTGLHVLAEATRRAPESTTILVTGYPSAQLMEAARSQPVTTTLIKPYPLEDLKAALAGQPPAD</sequence>
<accession>A0A6J4IEU2</accession>
<organism evidence="5">
    <name type="scientific">uncultured Chloroflexota bacterium</name>
    <dbReference type="NCBI Taxonomy" id="166587"/>
    <lineage>
        <taxon>Bacteria</taxon>
        <taxon>Bacillati</taxon>
        <taxon>Chloroflexota</taxon>
        <taxon>environmental samples</taxon>
    </lineage>
</organism>
<dbReference type="Pfam" id="PF00072">
    <property type="entry name" value="Response_reg"/>
    <property type="match status" value="1"/>
</dbReference>
<feature type="region of interest" description="Disordered" evidence="3">
    <location>
        <begin position="1"/>
        <end position="32"/>
    </location>
</feature>
<protein>
    <recommendedName>
        <fullName evidence="4">Response regulatory domain-containing protein</fullName>
    </recommendedName>
</protein>
<evidence type="ECO:0000256" key="2">
    <source>
        <dbReference type="PROSITE-ProRule" id="PRU00169"/>
    </source>
</evidence>
<dbReference type="Gene3D" id="3.40.50.2300">
    <property type="match status" value="1"/>
</dbReference>
<proteinExistence type="predicted"/>
<dbReference type="GO" id="GO:0000160">
    <property type="term" value="P:phosphorelay signal transduction system"/>
    <property type="evidence" value="ECO:0007669"/>
    <property type="project" value="InterPro"/>
</dbReference>
<reference evidence="5" key="1">
    <citation type="submission" date="2020-02" db="EMBL/GenBank/DDBJ databases">
        <authorList>
            <person name="Meier V. D."/>
        </authorList>
    </citation>
    <scope>NUCLEOTIDE SEQUENCE</scope>
    <source>
        <strain evidence="5">AVDCRST_MAG77</strain>
    </source>
</reference>
<dbReference type="EMBL" id="CADCTC010000121">
    <property type="protein sequence ID" value="CAA9248955.1"/>
    <property type="molecule type" value="Genomic_DNA"/>
</dbReference>
<feature type="compositionally biased region" description="Low complexity" evidence="3">
    <location>
        <begin position="7"/>
        <end position="25"/>
    </location>
</feature>
<dbReference type="PANTHER" id="PTHR44591">
    <property type="entry name" value="STRESS RESPONSE REGULATOR PROTEIN 1"/>
    <property type="match status" value="1"/>
</dbReference>
<evidence type="ECO:0000313" key="5">
    <source>
        <dbReference type="EMBL" id="CAA9248955.1"/>
    </source>
</evidence>
<dbReference type="InterPro" id="IPR011006">
    <property type="entry name" value="CheY-like_superfamily"/>
</dbReference>
<dbReference type="SMART" id="SM00448">
    <property type="entry name" value="REC"/>
    <property type="match status" value="1"/>
</dbReference>
<dbReference type="PANTHER" id="PTHR44591:SF3">
    <property type="entry name" value="RESPONSE REGULATORY DOMAIN-CONTAINING PROTEIN"/>
    <property type="match status" value="1"/>
</dbReference>
<keyword evidence="1 2" id="KW-0597">Phosphoprotein</keyword>